<dbReference type="AlphaFoldDB" id="A0A5B7E0B8"/>
<keyword evidence="5" id="KW-1185">Reference proteome</keyword>
<evidence type="ECO:0000313" key="5">
    <source>
        <dbReference type="Proteomes" id="UP000324222"/>
    </source>
</evidence>
<comment type="caution">
    <text evidence="4">The sequence shown here is derived from an EMBL/GenBank/DDBJ whole genome shotgun (WGS) entry which is preliminary data.</text>
</comment>
<organism evidence="4 5">
    <name type="scientific">Portunus trituberculatus</name>
    <name type="common">Swimming crab</name>
    <name type="synonym">Neptunus trituberculatus</name>
    <dbReference type="NCBI Taxonomy" id="210409"/>
    <lineage>
        <taxon>Eukaryota</taxon>
        <taxon>Metazoa</taxon>
        <taxon>Ecdysozoa</taxon>
        <taxon>Arthropoda</taxon>
        <taxon>Crustacea</taxon>
        <taxon>Multicrustacea</taxon>
        <taxon>Malacostraca</taxon>
        <taxon>Eumalacostraca</taxon>
        <taxon>Eucarida</taxon>
        <taxon>Decapoda</taxon>
        <taxon>Pleocyemata</taxon>
        <taxon>Brachyura</taxon>
        <taxon>Eubrachyura</taxon>
        <taxon>Portunoidea</taxon>
        <taxon>Portunidae</taxon>
        <taxon>Portuninae</taxon>
        <taxon>Portunus</taxon>
    </lineage>
</organism>
<sequence>MAKNDVPNSIDYILATTGREDLYYVGWSMGTTAFWAMMSELPEYNNKVRAMAALAPVAYLNYAHGPLVELAPYSGDMDTILTLLGVGQLLPSDAYMDYVAEQWCDNESTVADICYNFLFIIAGPDSEELNEEFLPVILSHTPAGSSVHTFNHYAQIVMSGKGAWLEREGTPEDSRWME</sequence>
<feature type="domain" description="AB hydrolase-1" evidence="3">
    <location>
        <begin position="5"/>
        <end position="65"/>
    </location>
</feature>
<reference evidence="4 5" key="1">
    <citation type="submission" date="2019-05" db="EMBL/GenBank/DDBJ databases">
        <title>Another draft genome of Portunus trituberculatus and its Hox gene families provides insights of decapod evolution.</title>
        <authorList>
            <person name="Jeong J.-H."/>
            <person name="Song I."/>
            <person name="Kim S."/>
            <person name="Choi T."/>
            <person name="Kim D."/>
            <person name="Ryu S."/>
            <person name="Kim W."/>
        </authorList>
    </citation>
    <scope>NUCLEOTIDE SEQUENCE [LARGE SCALE GENOMIC DNA]</scope>
    <source>
        <tissue evidence="4">Muscle</tissue>
    </source>
</reference>
<dbReference type="EMBL" id="VSRR010001731">
    <property type="protein sequence ID" value="MPC27350.1"/>
    <property type="molecule type" value="Genomic_DNA"/>
</dbReference>
<dbReference type="PANTHER" id="PTHR11005">
    <property type="entry name" value="LYSOSOMAL ACID LIPASE-RELATED"/>
    <property type="match status" value="1"/>
</dbReference>
<evidence type="ECO:0000259" key="3">
    <source>
        <dbReference type="Pfam" id="PF00561"/>
    </source>
</evidence>
<dbReference type="OrthoDB" id="9974421at2759"/>
<gene>
    <name evidence="4" type="primary">Lip3_0</name>
    <name evidence="4" type="ORF">E2C01_020519</name>
</gene>
<proteinExistence type="predicted"/>
<keyword evidence="2" id="KW-0443">Lipid metabolism</keyword>
<name>A0A5B7E0B8_PORTR</name>
<dbReference type="InterPro" id="IPR000073">
    <property type="entry name" value="AB_hydrolase_1"/>
</dbReference>
<accession>A0A5B7E0B8</accession>
<dbReference type="Gene3D" id="3.40.50.1820">
    <property type="entry name" value="alpha/beta hydrolase"/>
    <property type="match status" value="1"/>
</dbReference>
<evidence type="ECO:0000256" key="2">
    <source>
        <dbReference type="ARBA" id="ARBA00023098"/>
    </source>
</evidence>
<keyword evidence="1" id="KW-0442">Lipid degradation</keyword>
<dbReference type="Proteomes" id="UP000324222">
    <property type="component" value="Unassembled WGS sequence"/>
</dbReference>
<evidence type="ECO:0000256" key="1">
    <source>
        <dbReference type="ARBA" id="ARBA00022963"/>
    </source>
</evidence>
<dbReference type="SUPFAM" id="SSF53474">
    <property type="entry name" value="alpha/beta-Hydrolases"/>
    <property type="match status" value="1"/>
</dbReference>
<dbReference type="InterPro" id="IPR029058">
    <property type="entry name" value="AB_hydrolase_fold"/>
</dbReference>
<evidence type="ECO:0000313" key="4">
    <source>
        <dbReference type="EMBL" id="MPC27350.1"/>
    </source>
</evidence>
<dbReference type="GO" id="GO:0016042">
    <property type="term" value="P:lipid catabolic process"/>
    <property type="evidence" value="ECO:0007669"/>
    <property type="project" value="UniProtKB-KW"/>
</dbReference>
<protein>
    <submittedName>
        <fullName evidence="4">Lipase 3</fullName>
    </submittedName>
</protein>
<dbReference type="Pfam" id="PF00561">
    <property type="entry name" value="Abhydrolase_1"/>
    <property type="match status" value="1"/>
</dbReference>